<evidence type="ECO:0000256" key="1">
    <source>
        <dbReference type="SAM" id="SignalP"/>
    </source>
</evidence>
<dbReference type="PANTHER" id="PTHR16509:SF1">
    <property type="entry name" value="MANGANESE-DEPENDENT ADP-RIBOSE_CDP-ALCOHOL DIPHOSPHATASE"/>
    <property type="match status" value="1"/>
</dbReference>
<evidence type="ECO:0000313" key="3">
    <source>
        <dbReference type="Proteomes" id="UP000233837"/>
    </source>
</evidence>
<dbReference type="InterPro" id="IPR029052">
    <property type="entry name" value="Metallo-depent_PP-like"/>
</dbReference>
<reference evidence="2 3" key="1">
    <citation type="journal article" date="2016" name="Sci. Rep.">
        <title>The Dendrobium catenatum Lindl. genome sequence provides insights into polysaccharide synthase, floral development and adaptive evolution.</title>
        <authorList>
            <person name="Zhang G.Q."/>
            <person name="Xu Q."/>
            <person name="Bian C."/>
            <person name="Tsai W.C."/>
            <person name="Yeh C.M."/>
            <person name="Liu K.W."/>
            <person name="Yoshida K."/>
            <person name="Zhang L.S."/>
            <person name="Chang S.B."/>
            <person name="Chen F."/>
            <person name="Shi Y."/>
            <person name="Su Y.Y."/>
            <person name="Zhang Y.Q."/>
            <person name="Chen L.J."/>
            <person name="Yin Y."/>
            <person name="Lin M."/>
            <person name="Huang H."/>
            <person name="Deng H."/>
            <person name="Wang Z.W."/>
            <person name="Zhu S.L."/>
            <person name="Zhao X."/>
            <person name="Deng C."/>
            <person name="Niu S.C."/>
            <person name="Huang J."/>
            <person name="Wang M."/>
            <person name="Liu G.H."/>
            <person name="Yang H.J."/>
            <person name="Xiao X.J."/>
            <person name="Hsiao Y.Y."/>
            <person name="Wu W.L."/>
            <person name="Chen Y.Y."/>
            <person name="Mitsuda N."/>
            <person name="Ohme-Takagi M."/>
            <person name="Luo Y.B."/>
            <person name="Van de Peer Y."/>
            <person name="Liu Z.J."/>
        </authorList>
    </citation>
    <scope>NUCLEOTIDE SEQUENCE [LARGE SCALE GENOMIC DNA]</scope>
    <source>
        <tissue evidence="2">The whole plant</tissue>
    </source>
</reference>
<dbReference type="Gene3D" id="3.60.21.10">
    <property type="match status" value="1"/>
</dbReference>
<dbReference type="PANTHER" id="PTHR16509">
    <property type="match status" value="1"/>
</dbReference>
<gene>
    <name evidence="2" type="ORF">MA16_Dca013960</name>
</gene>
<keyword evidence="3" id="KW-1185">Reference proteome</keyword>
<evidence type="ECO:0000313" key="2">
    <source>
        <dbReference type="EMBL" id="PKU87013.1"/>
    </source>
</evidence>
<keyword evidence="1" id="KW-0732">Signal</keyword>
<dbReference type="AlphaFoldDB" id="A0A2I0XGH3"/>
<feature type="signal peptide" evidence="1">
    <location>
        <begin position="1"/>
        <end position="27"/>
    </location>
</feature>
<dbReference type="SUPFAM" id="SSF56300">
    <property type="entry name" value="Metallo-dependent phosphatases"/>
    <property type="match status" value="1"/>
</dbReference>
<dbReference type="EMBL" id="KZ501901">
    <property type="protein sequence ID" value="PKU87013.1"/>
    <property type="molecule type" value="Genomic_DNA"/>
</dbReference>
<feature type="chain" id="PRO_5014128055" evidence="1">
    <location>
        <begin position="28"/>
        <end position="109"/>
    </location>
</feature>
<name>A0A2I0XGH3_9ASPA</name>
<protein>
    <submittedName>
        <fullName evidence="2">Manganese-dependent ADP-ribose/CDP-alcohol diphosphatase</fullName>
    </submittedName>
</protein>
<reference evidence="2 3" key="2">
    <citation type="journal article" date="2017" name="Nature">
        <title>The Apostasia genome and the evolution of orchids.</title>
        <authorList>
            <person name="Zhang G.Q."/>
            <person name="Liu K.W."/>
            <person name="Li Z."/>
            <person name="Lohaus R."/>
            <person name="Hsiao Y.Y."/>
            <person name="Niu S.C."/>
            <person name="Wang J.Y."/>
            <person name="Lin Y.C."/>
            <person name="Xu Q."/>
            <person name="Chen L.J."/>
            <person name="Yoshida K."/>
            <person name="Fujiwara S."/>
            <person name="Wang Z.W."/>
            <person name="Zhang Y.Q."/>
            <person name="Mitsuda N."/>
            <person name="Wang M."/>
            <person name="Liu G.H."/>
            <person name="Pecoraro L."/>
            <person name="Huang H.X."/>
            <person name="Xiao X.J."/>
            <person name="Lin M."/>
            <person name="Wu X.Y."/>
            <person name="Wu W.L."/>
            <person name="Chen Y.Y."/>
            <person name="Chang S.B."/>
            <person name="Sakamoto S."/>
            <person name="Ohme-Takagi M."/>
            <person name="Yagi M."/>
            <person name="Zeng S.J."/>
            <person name="Shen C.Y."/>
            <person name="Yeh C.M."/>
            <person name="Luo Y.B."/>
            <person name="Tsai W.C."/>
            <person name="Van de Peer Y."/>
            <person name="Liu Z.J."/>
        </authorList>
    </citation>
    <scope>NUCLEOTIDE SEQUENCE [LARGE SCALE GENOMIC DNA]</scope>
    <source>
        <tissue evidence="2">The whole plant</tissue>
    </source>
</reference>
<dbReference type="GO" id="GO:0030145">
    <property type="term" value="F:manganese ion binding"/>
    <property type="evidence" value="ECO:0007669"/>
    <property type="project" value="TreeGrafter"/>
</dbReference>
<accession>A0A2I0XGH3</accession>
<dbReference type="GO" id="GO:0047631">
    <property type="term" value="F:ADP-ribose diphosphatase activity"/>
    <property type="evidence" value="ECO:0007669"/>
    <property type="project" value="TreeGrafter"/>
</dbReference>
<proteinExistence type="predicted"/>
<organism evidence="2 3">
    <name type="scientific">Dendrobium catenatum</name>
    <dbReference type="NCBI Taxonomy" id="906689"/>
    <lineage>
        <taxon>Eukaryota</taxon>
        <taxon>Viridiplantae</taxon>
        <taxon>Streptophyta</taxon>
        <taxon>Embryophyta</taxon>
        <taxon>Tracheophyta</taxon>
        <taxon>Spermatophyta</taxon>
        <taxon>Magnoliopsida</taxon>
        <taxon>Liliopsida</taxon>
        <taxon>Asparagales</taxon>
        <taxon>Orchidaceae</taxon>
        <taxon>Epidendroideae</taxon>
        <taxon>Malaxideae</taxon>
        <taxon>Dendrobiinae</taxon>
        <taxon>Dendrobium</taxon>
    </lineage>
</organism>
<dbReference type="GO" id="GO:0047734">
    <property type="term" value="F:CDP-glycerol diphosphatase activity"/>
    <property type="evidence" value="ECO:0007669"/>
    <property type="project" value="TreeGrafter"/>
</dbReference>
<dbReference type="GO" id="GO:0008663">
    <property type="term" value="F:2',3'-cyclic-nucleotide 2'-phosphodiesterase activity"/>
    <property type="evidence" value="ECO:0007669"/>
    <property type="project" value="TreeGrafter"/>
</dbReference>
<dbReference type="Proteomes" id="UP000233837">
    <property type="component" value="Unassembled WGS sequence"/>
</dbReference>
<sequence length="109" mass="12174">MAIRHMIWKKLGDWIRIFFFLSHSQLATRTPLTPSAPPNLSLCVKACLSGHDHKGGYSVDSHGIHHRVLEAALECPPGSNAFGYVDVYHDRLSLVGTDRMVSTEMVFEP</sequence>